<evidence type="ECO:0000256" key="3">
    <source>
        <dbReference type="RuleBase" id="RU000393"/>
    </source>
</evidence>
<protein>
    <recommendedName>
        <fullName evidence="3">Superoxide dismutase [Cu-Zn]</fullName>
        <ecNumber evidence="3">1.15.1.1</ecNumber>
    </recommendedName>
</protein>
<sequence>MFAQQQHMQQQQHAQHQARTIFGRRAVTNKVATAAVAVAAVPVALLAACSTGNDAAQETKTAMTGESSASETIATAALKDANGGEVGTATFAPGEGKEMTITVDAKNLTPGFHGFHVHNVAKCEADSSAPGKPEKKGDFLSAGGHLHLDGQGMPADGHSNGHSHSHGTPASGDLPSLLVGEDGTAHMTVTTDRLTKDGLFAGEGTSLIIHEDADNHANIPERYAPEGPDKDTLSTGDAGSRVACGIIQR</sequence>
<dbReference type="PANTHER" id="PTHR10003">
    <property type="entry name" value="SUPEROXIDE DISMUTASE CU-ZN -RELATED"/>
    <property type="match status" value="1"/>
</dbReference>
<dbReference type="InterPro" id="IPR001424">
    <property type="entry name" value="SOD_Cu_Zn_dom"/>
</dbReference>
<dbReference type="PROSITE" id="PS00332">
    <property type="entry name" value="SOD_CU_ZN_2"/>
    <property type="match status" value="1"/>
</dbReference>
<dbReference type="Pfam" id="PF00080">
    <property type="entry name" value="Sod_Cu"/>
    <property type="match status" value="1"/>
</dbReference>
<dbReference type="InterPro" id="IPR036423">
    <property type="entry name" value="SOD-like_Cu/Zn_dom_sf"/>
</dbReference>
<dbReference type="EMBL" id="CP006841">
    <property type="protein sequence ID" value="ALA67479.1"/>
    <property type="molecule type" value="Genomic_DNA"/>
</dbReference>
<dbReference type="InterPro" id="IPR018152">
    <property type="entry name" value="SOD_Cu/Zn_BS"/>
</dbReference>
<comment type="similarity">
    <text evidence="1 3">Belongs to the Cu-Zn superoxide dismutase family.</text>
</comment>
<keyword evidence="7" id="KW-1185">Reference proteome</keyword>
<organism evidence="6 7">
    <name type="scientific">Corynebacterium lactis RW2-5</name>
    <dbReference type="NCBI Taxonomy" id="1408189"/>
    <lineage>
        <taxon>Bacteria</taxon>
        <taxon>Bacillati</taxon>
        <taxon>Actinomycetota</taxon>
        <taxon>Actinomycetes</taxon>
        <taxon>Mycobacteriales</taxon>
        <taxon>Corynebacteriaceae</taxon>
        <taxon>Corynebacterium</taxon>
    </lineage>
</organism>
<gene>
    <name evidence="6" type="ORF">CLAC_06725</name>
</gene>
<evidence type="ECO:0000256" key="2">
    <source>
        <dbReference type="ARBA" id="ARBA00024900"/>
    </source>
</evidence>
<dbReference type="KEGG" id="clw:CLAC_06725"/>
<dbReference type="EC" id="1.15.1.1" evidence="3"/>
<dbReference type="GO" id="GO:0005507">
    <property type="term" value="F:copper ion binding"/>
    <property type="evidence" value="ECO:0007669"/>
    <property type="project" value="InterPro"/>
</dbReference>
<evidence type="ECO:0000313" key="7">
    <source>
        <dbReference type="Proteomes" id="UP000058446"/>
    </source>
</evidence>
<feature type="domain" description="Superoxide dismutase copper/zinc binding" evidence="5">
    <location>
        <begin position="87"/>
        <end position="247"/>
    </location>
</feature>
<evidence type="ECO:0000256" key="1">
    <source>
        <dbReference type="ARBA" id="ARBA00010457"/>
    </source>
</evidence>
<comment type="function">
    <text evidence="2">Destroys radicals which are normally produced within the cells and which are toxic to biological systems. May play a role in favoring mycobacterial survival in phagocytes.</text>
</comment>
<accession>A0A0K2H0C2</accession>
<evidence type="ECO:0000259" key="5">
    <source>
        <dbReference type="Pfam" id="PF00080"/>
    </source>
</evidence>
<proteinExistence type="inferred from homology"/>
<comment type="cofactor">
    <cofactor evidence="3">
        <name>Cu cation</name>
        <dbReference type="ChEBI" id="CHEBI:23378"/>
    </cofactor>
    <text evidence="3">Binds 1 copper ion per subunit.</text>
</comment>
<feature type="region of interest" description="Disordered" evidence="4">
    <location>
        <begin position="125"/>
        <end position="174"/>
    </location>
</feature>
<name>A0A0K2H0C2_9CORY</name>
<dbReference type="Proteomes" id="UP000058446">
    <property type="component" value="Chromosome"/>
</dbReference>
<dbReference type="GO" id="GO:0004784">
    <property type="term" value="F:superoxide dismutase activity"/>
    <property type="evidence" value="ECO:0007669"/>
    <property type="project" value="UniProtKB-EC"/>
</dbReference>
<dbReference type="PATRIC" id="fig|1408189.4.peg.1339"/>
<dbReference type="AlphaFoldDB" id="A0A0K2H0C2"/>
<keyword evidence="3" id="KW-0479">Metal-binding</keyword>
<keyword evidence="3" id="KW-0862">Zinc</keyword>
<dbReference type="SUPFAM" id="SSF49329">
    <property type="entry name" value="Cu,Zn superoxide dismutase-like"/>
    <property type="match status" value="1"/>
</dbReference>
<evidence type="ECO:0000313" key="6">
    <source>
        <dbReference type="EMBL" id="ALA67479.1"/>
    </source>
</evidence>
<dbReference type="InterPro" id="IPR024134">
    <property type="entry name" value="SOD_Cu/Zn_/chaperone"/>
</dbReference>
<comment type="cofactor">
    <cofactor evidence="3">
        <name>Zn(2+)</name>
        <dbReference type="ChEBI" id="CHEBI:29105"/>
    </cofactor>
    <text evidence="3">Binds 1 zinc ion per subunit.</text>
</comment>
<reference evidence="6 7" key="1">
    <citation type="submission" date="2013-10" db="EMBL/GenBank/DDBJ databases">
        <title>Complete genome sequence of Corynebacterium lactis DSM 45799(T), isolated from raw cow milk.</title>
        <authorList>
            <person name="Ruckert C."/>
            <person name="Albersmeier A."/>
            <person name="Lipski A."/>
            <person name="Kalinowski J."/>
        </authorList>
    </citation>
    <scope>NUCLEOTIDE SEQUENCE [LARGE SCALE GENOMIC DNA]</scope>
    <source>
        <strain evidence="6 7">RW2-5</strain>
    </source>
</reference>
<evidence type="ECO:0000256" key="4">
    <source>
        <dbReference type="SAM" id="MobiDB-lite"/>
    </source>
</evidence>
<dbReference type="STRING" id="1408189.CLAC_06725"/>
<keyword evidence="3" id="KW-0560">Oxidoreductase</keyword>
<comment type="catalytic activity">
    <reaction evidence="3">
        <text>2 superoxide + 2 H(+) = H2O2 + O2</text>
        <dbReference type="Rhea" id="RHEA:20696"/>
        <dbReference type="ChEBI" id="CHEBI:15378"/>
        <dbReference type="ChEBI" id="CHEBI:15379"/>
        <dbReference type="ChEBI" id="CHEBI:16240"/>
        <dbReference type="ChEBI" id="CHEBI:18421"/>
        <dbReference type="EC" id="1.15.1.1"/>
    </reaction>
</comment>
<dbReference type="Gene3D" id="2.60.40.200">
    <property type="entry name" value="Superoxide dismutase, copper/zinc binding domain"/>
    <property type="match status" value="1"/>
</dbReference>
<keyword evidence="3" id="KW-0186">Copper</keyword>